<evidence type="ECO:0000313" key="3">
    <source>
        <dbReference type="Proteomes" id="UP000243535"/>
    </source>
</evidence>
<accession>A0A0K6H5K5</accession>
<proteinExistence type="predicted"/>
<dbReference type="STRING" id="375574.GCA_001418035_02375"/>
<gene>
    <name evidence="2" type="ORF">Ga0061063_2599</name>
</gene>
<feature type="compositionally biased region" description="Polar residues" evidence="1">
    <location>
        <begin position="1"/>
        <end position="10"/>
    </location>
</feature>
<dbReference type="AlphaFoldDB" id="A0A0K6H5K5"/>
<evidence type="ECO:0000313" key="2">
    <source>
        <dbReference type="EMBL" id="CUA86177.1"/>
    </source>
</evidence>
<name>A0A0K6H5K5_9NEIS</name>
<reference evidence="3" key="1">
    <citation type="submission" date="2015-08" db="EMBL/GenBank/DDBJ databases">
        <authorList>
            <person name="Varghese N."/>
        </authorList>
    </citation>
    <scope>NUCLEOTIDE SEQUENCE [LARGE SCALE GENOMIC DNA]</scope>
    <source>
        <strain evidence="3">DSM 17901</strain>
    </source>
</reference>
<evidence type="ECO:0000256" key="1">
    <source>
        <dbReference type="SAM" id="MobiDB-lite"/>
    </source>
</evidence>
<sequence length="60" mass="6708">MHQALLSASQPRKARHPRRHEGYDHASGRMAAAFLPVSYTTVPAARLPSHAGFLRGRLFR</sequence>
<feature type="region of interest" description="Disordered" evidence="1">
    <location>
        <begin position="1"/>
        <end position="25"/>
    </location>
</feature>
<organism evidence="2 3">
    <name type="scientific">Gulbenkiania indica</name>
    <dbReference type="NCBI Taxonomy" id="375574"/>
    <lineage>
        <taxon>Bacteria</taxon>
        <taxon>Pseudomonadati</taxon>
        <taxon>Pseudomonadota</taxon>
        <taxon>Betaproteobacteria</taxon>
        <taxon>Neisseriales</taxon>
        <taxon>Chromobacteriaceae</taxon>
        <taxon>Gulbenkiania</taxon>
    </lineage>
</organism>
<protein>
    <submittedName>
        <fullName evidence="2">Uncharacterized protein</fullName>
    </submittedName>
</protein>
<dbReference type="EMBL" id="CYHA01000007">
    <property type="protein sequence ID" value="CUA86177.1"/>
    <property type="molecule type" value="Genomic_DNA"/>
</dbReference>
<dbReference type="Proteomes" id="UP000243535">
    <property type="component" value="Unassembled WGS sequence"/>
</dbReference>
<keyword evidence="3" id="KW-1185">Reference proteome</keyword>